<dbReference type="Gene3D" id="3.50.30.30">
    <property type="match status" value="1"/>
</dbReference>
<dbReference type="GO" id="GO:0006508">
    <property type="term" value="P:proteolysis"/>
    <property type="evidence" value="ECO:0007669"/>
    <property type="project" value="UniProtKB-KW"/>
</dbReference>
<dbReference type="EMBL" id="BDQV01000402">
    <property type="protein sequence ID" value="GAY64335.1"/>
    <property type="molecule type" value="Genomic_DNA"/>
</dbReference>
<reference evidence="15 16" key="1">
    <citation type="journal article" date="2017" name="Front. Genet.">
        <title>Draft sequencing of the heterozygous diploid genome of Satsuma (Citrus unshiu Marc.) using a hybrid assembly approach.</title>
        <authorList>
            <person name="Shimizu T."/>
            <person name="Tanizawa Y."/>
            <person name="Mochizuki T."/>
            <person name="Nagasaki H."/>
            <person name="Yoshioka T."/>
            <person name="Toyoda A."/>
            <person name="Fujiyama A."/>
            <person name="Kaminuma E."/>
            <person name="Nakamura Y."/>
        </authorList>
    </citation>
    <scope>NUCLEOTIDE SEQUENCE [LARGE SCALE GENOMIC DNA]</scope>
    <source>
        <strain evidence="16">cv. Miyagawa wase</strain>
    </source>
</reference>
<evidence type="ECO:0000256" key="4">
    <source>
        <dbReference type="ARBA" id="ARBA00022729"/>
    </source>
</evidence>
<dbReference type="PROSITE" id="PS00136">
    <property type="entry name" value="SUBTILASE_ASP"/>
    <property type="match status" value="1"/>
</dbReference>
<keyword evidence="3 9" id="KW-0645">Protease</keyword>
<comment type="caution">
    <text evidence="15">The sequence shown here is derived from an EMBL/GenBank/DDBJ whole genome shotgun (WGS) entry which is preliminary data.</text>
</comment>
<dbReference type="InterPro" id="IPR037045">
    <property type="entry name" value="S8pro/Inhibitor_I9_sf"/>
</dbReference>
<keyword evidence="6 9" id="KW-0720">Serine protease</keyword>
<evidence type="ECO:0000256" key="8">
    <source>
        <dbReference type="PIRSR" id="PIRSR615500-1"/>
    </source>
</evidence>
<evidence type="ECO:0000256" key="11">
    <source>
        <dbReference type="SAM" id="SignalP"/>
    </source>
</evidence>
<evidence type="ECO:0000259" key="12">
    <source>
        <dbReference type="Pfam" id="PF00082"/>
    </source>
</evidence>
<evidence type="ECO:0000256" key="2">
    <source>
        <dbReference type="ARBA" id="ARBA00011073"/>
    </source>
</evidence>
<comment type="subcellular location">
    <subcellularLocation>
        <location evidence="1">Secreted</location>
    </subcellularLocation>
</comment>
<dbReference type="Pfam" id="PF05922">
    <property type="entry name" value="Inhibitor_I9"/>
    <property type="match status" value="1"/>
</dbReference>
<dbReference type="STRING" id="55188.A0A2H5QJD6"/>
<keyword evidence="4 11" id="KW-0732">Signal</keyword>
<dbReference type="InterPro" id="IPR023827">
    <property type="entry name" value="Peptidase_S8_Asp-AS"/>
</dbReference>
<dbReference type="Proteomes" id="UP000236630">
    <property type="component" value="Unassembled WGS sequence"/>
</dbReference>
<dbReference type="GO" id="GO:0005576">
    <property type="term" value="C:extracellular region"/>
    <property type="evidence" value="ECO:0007669"/>
    <property type="project" value="UniProtKB-SubCell"/>
</dbReference>
<evidence type="ECO:0000259" key="14">
    <source>
        <dbReference type="Pfam" id="PF17766"/>
    </source>
</evidence>
<dbReference type="Gene3D" id="3.30.70.80">
    <property type="entry name" value="Peptidase S8 propeptide/proteinase inhibitor I9"/>
    <property type="match status" value="1"/>
</dbReference>
<dbReference type="InterPro" id="IPR015500">
    <property type="entry name" value="Peptidase_S8_subtilisin-rel"/>
</dbReference>
<dbReference type="InterPro" id="IPR045051">
    <property type="entry name" value="SBT"/>
</dbReference>
<evidence type="ECO:0000256" key="10">
    <source>
        <dbReference type="RuleBase" id="RU003355"/>
    </source>
</evidence>
<evidence type="ECO:0000313" key="15">
    <source>
        <dbReference type="EMBL" id="GAY64335.1"/>
    </source>
</evidence>
<evidence type="ECO:0000259" key="13">
    <source>
        <dbReference type="Pfam" id="PF05922"/>
    </source>
</evidence>
<dbReference type="Gene3D" id="2.60.40.2310">
    <property type="match status" value="1"/>
</dbReference>
<dbReference type="CDD" id="cd04852">
    <property type="entry name" value="Peptidases_S8_3"/>
    <property type="match status" value="1"/>
</dbReference>
<feature type="signal peptide" evidence="11">
    <location>
        <begin position="1"/>
        <end position="23"/>
    </location>
</feature>
<name>A0A2H5QJD6_CITUN</name>
<dbReference type="Gene3D" id="3.40.50.200">
    <property type="entry name" value="Peptidase S8/S53 domain"/>
    <property type="match status" value="1"/>
</dbReference>
<dbReference type="InterPro" id="IPR036852">
    <property type="entry name" value="Peptidase_S8/S53_dom_sf"/>
</dbReference>
<protein>
    <recommendedName>
        <fullName evidence="17">Subtilisin-like protease fibronectin type-III domain-containing protein</fullName>
    </recommendedName>
</protein>
<dbReference type="SUPFAM" id="SSF52743">
    <property type="entry name" value="Subtilisin-like"/>
    <property type="match status" value="1"/>
</dbReference>
<dbReference type="InterPro" id="IPR034197">
    <property type="entry name" value="Peptidases_S8_3"/>
</dbReference>
<feature type="active site" description="Charge relay system" evidence="8 9">
    <location>
        <position position="593"/>
    </location>
</feature>
<comment type="similarity">
    <text evidence="2 9 10">Belongs to the peptidase S8 family.</text>
</comment>
<dbReference type="Pfam" id="PF17766">
    <property type="entry name" value="fn3_6"/>
    <property type="match status" value="1"/>
</dbReference>
<dbReference type="InterPro" id="IPR010259">
    <property type="entry name" value="S8pro/Inhibitor_I9"/>
</dbReference>
<evidence type="ECO:0000256" key="7">
    <source>
        <dbReference type="ARBA" id="ARBA00023180"/>
    </source>
</evidence>
<feature type="domain" description="Inhibitor I9" evidence="13">
    <location>
        <begin position="26"/>
        <end position="117"/>
    </location>
</feature>
<feature type="domain" description="Peptidase S8/S53" evidence="12">
    <location>
        <begin position="144"/>
        <end position="630"/>
    </location>
</feature>
<gene>
    <name evidence="15" type="ORF">CUMW_232740</name>
</gene>
<proteinExistence type="inferred from homology"/>
<keyword evidence="16" id="KW-1185">Reference proteome</keyword>
<dbReference type="CDD" id="cd02120">
    <property type="entry name" value="PA_subtilisin_like"/>
    <property type="match status" value="1"/>
</dbReference>
<dbReference type="InterPro" id="IPR041469">
    <property type="entry name" value="Subtilisin-like_FN3"/>
</dbReference>
<sequence>MAFCTFILLFSFITIWDFLPLNAKVFIVLMDEEPVTSLKLERSYDRNETDAIVYKERISGGHDRFLESLLHGHSYTKLYSYTHLLSGFAIHIESEEAVSTLQNAKGVRIIHEDIKMEKLTMHTPEFLGIPAGVWPTLGGAEFSGEGVVIGFIDTGINPEHPSFASHSFRGNQSISKFKGKCTTGNRFPSTACNSKIVGAQYFARAAIAYGDFNSTRDYASPFDADGHGRQVIHTASTAAGNHRVPVIVSGFNYGYASGMAPGARIAVYKALYTFGGYMADVVAAVDQAVEDGVDIISLSVGPSAVPSGPAAFLNALEMELLFATKAGVLVVQAAGNSGPSSSSILSFSPWITSIAASITDRKYNNTIKLANGHSFSGIGLAPPTLGRVYYPLAAAADVCHRNVSTGIFSLESCQYPELFIPALVRGKLIICTYSFDFENDDATIATVADNIKKIGAAGFILRMDPDQDFSPNKFKDMALDVPGIILNNMQSSMDLLEYYNSHTIKSRAGQAVVFHARARILDGRRAIYHGQAPVVASYSSRGPDVNNALLQTADVLKPNIMAPGSSIWAAWSPSSEGDPNLKGRNFALLSGTSMATPHIAGVAALIKQRHPKWSPAAITSAMMTSAEVTDHSGSPILAQDYSDSPILEHVLVHATPFDFGAGFINPARAIDPGLIFNAHFQEYVQFLCAVPGVDDDYVRRVTGYGCPTENQGWCSDLNTPSITVSNLVGSRKVIRRVRNVSSANETYTVTVKEPSGVKVSVSPQVFKIRGLASRELKIVLKATNSTRAYSFGAMVLQGNNNRIIRIPIAVYVSTSL</sequence>
<keyword evidence="5 9" id="KW-0378">Hydrolase</keyword>
<feature type="domain" description="Subtilisin-like protease fibronectin type-III" evidence="14">
    <location>
        <begin position="716"/>
        <end position="810"/>
    </location>
</feature>
<evidence type="ECO:0008006" key="17">
    <source>
        <dbReference type="Google" id="ProtNLM"/>
    </source>
</evidence>
<evidence type="ECO:0000256" key="1">
    <source>
        <dbReference type="ARBA" id="ARBA00004613"/>
    </source>
</evidence>
<dbReference type="InterPro" id="IPR000209">
    <property type="entry name" value="Peptidase_S8/S53_dom"/>
</dbReference>
<dbReference type="PRINTS" id="PR00723">
    <property type="entry name" value="SUBTILISIN"/>
</dbReference>
<dbReference type="AlphaFoldDB" id="A0A2H5QJD6"/>
<evidence type="ECO:0000256" key="6">
    <source>
        <dbReference type="ARBA" id="ARBA00022825"/>
    </source>
</evidence>
<dbReference type="GO" id="GO:0004252">
    <property type="term" value="F:serine-type endopeptidase activity"/>
    <property type="evidence" value="ECO:0007669"/>
    <property type="project" value="UniProtKB-UniRule"/>
</dbReference>
<dbReference type="PROSITE" id="PS00138">
    <property type="entry name" value="SUBTILASE_SER"/>
    <property type="match status" value="1"/>
</dbReference>
<dbReference type="Pfam" id="PF00082">
    <property type="entry name" value="Peptidase_S8"/>
    <property type="match status" value="1"/>
</dbReference>
<feature type="chain" id="PRO_5014170362" description="Subtilisin-like protease fibronectin type-III domain-containing protein" evidence="11">
    <location>
        <begin position="24"/>
        <end position="816"/>
    </location>
</feature>
<evidence type="ECO:0000256" key="3">
    <source>
        <dbReference type="ARBA" id="ARBA00022670"/>
    </source>
</evidence>
<dbReference type="PANTHER" id="PTHR10795">
    <property type="entry name" value="PROPROTEIN CONVERTASE SUBTILISIN/KEXIN"/>
    <property type="match status" value="1"/>
</dbReference>
<feature type="active site" description="Charge relay system" evidence="8 9">
    <location>
        <position position="153"/>
    </location>
</feature>
<dbReference type="PROSITE" id="PS51892">
    <property type="entry name" value="SUBTILASE"/>
    <property type="match status" value="1"/>
</dbReference>
<evidence type="ECO:0000313" key="16">
    <source>
        <dbReference type="Proteomes" id="UP000236630"/>
    </source>
</evidence>
<organism evidence="15 16">
    <name type="scientific">Citrus unshiu</name>
    <name type="common">Satsuma mandarin</name>
    <name type="synonym">Citrus nobilis var. unshiu</name>
    <dbReference type="NCBI Taxonomy" id="55188"/>
    <lineage>
        <taxon>Eukaryota</taxon>
        <taxon>Viridiplantae</taxon>
        <taxon>Streptophyta</taxon>
        <taxon>Embryophyta</taxon>
        <taxon>Tracheophyta</taxon>
        <taxon>Spermatophyta</taxon>
        <taxon>Magnoliopsida</taxon>
        <taxon>eudicotyledons</taxon>
        <taxon>Gunneridae</taxon>
        <taxon>Pentapetalae</taxon>
        <taxon>rosids</taxon>
        <taxon>malvids</taxon>
        <taxon>Sapindales</taxon>
        <taxon>Rutaceae</taxon>
        <taxon>Aurantioideae</taxon>
        <taxon>Citrus</taxon>
    </lineage>
</organism>
<evidence type="ECO:0000256" key="5">
    <source>
        <dbReference type="ARBA" id="ARBA00022801"/>
    </source>
</evidence>
<accession>A0A2H5QJD6</accession>
<feature type="active site" description="Charge relay system" evidence="8 9">
    <location>
        <position position="227"/>
    </location>
</feature>
<dbReference type="InterPro" id="IPR023828">
    <property type="entry name" value="Peptidase_S8_Ser-AS"/>
</dbReference>
<keyword evidence="7" id="KW-0325">Glycoprotein</keyword>
<evidence type="ECO:0000256" key="9">
    <source>
        <dbReference type="PROSITE-ProRule" id="PRU01240"/>
    </source>
</evidence>